<dbReference type="NCBIfam" id="TIGR01637">
    <property type="entry name" value="phage_arpU"/>
    <property type="match status" value="1"/>
</dbReference>
<evidence type="ECO:0000313" key="1">
    <source>
        <dbReference type="EMBL" id="OYR87474.1"/>
    </source>
</evidence>
<reference evidence="2 3" key="1">
    <citation type="submission" date="2017-04" db="EMBL/GenBank/DDBJ databases">
        <authorList>
            <person name="Afonso C.L."/>
            <person name="Miller P.J."/>
            <person name="Scott M.A."/>
            <person name="Spackman E."/>
            <person name="Goraichik I."/>
            <person name="Dimitrov K.M."/>
            <person name="Suarez D.L."/>
            <person name="Swayne D.E."/>
        </authorList>
    </citation>
    <scope>NUCLEOTIDE SEQUENCE [LARGE SCALE GENOMIC DNA]</scope>
    <source>
        <strain evidence="2 3">609q</strain>
    </source>
</reference>
<evidence type="ECO:0000313" key="3">
    <source>
        <dbReference type="Proteomes" id="UP000215828"/>
    </source>
</evidence>
<name>A0A256LEY1_9LACO</name>
<evidence type="ECO:0000313" key="2">
    <source>
        <dbReference type="EMBL" id="OYR91092.1"/>
    </source>
</evidence>
<evidence type="ECO:0000313" key="4">
    <source>
        <dbReference type="Proteomes" id="UP000216316"/>
    </source>
</evidence>
<protein>
    <recommendedName>
        <fullName evidence="5">ArpU family transcriptional regulator</fullName>
    </recommendedName>
</protein>
<sequence>MSLLFQELDCDKTCDRVDEFLTEDLEKLILMSGRNLTDLRSPTLSLAPGHSTGTNHAEASIIRGLNAEAELRAIHHTIYHLPEMSKIIMRDLYIYQMESWQVADAIRYGHTQFNTLKRRAQLFFADSFDHWQRYMTCSPIIDLHEYKQPETERNSTGKKAE</sequence>
<organism evidence="2 3">
    <name type="scientific">Lactobacillus taiwanensis</name>
    <dbReference type="NCBI Taxonomy" id="508451"/>
    <lineage>
        <taxon>Bacteria</taxon>
        <taxon>Bacillati</taxon>
        <taxon>Bacillota</taxon>
        <taxon>Bacilli</taxon>
        <taxon>Lactobacillales</taxon>
        <taxon>Lactobacillaceae</taxon>
        <taxon>Lactobacillus</taxon>
    </lineage>
</organism>
<evidence type="ECO:0008006" key="5">
    <source>
        <dbReference type="Google" id="ProtNLM"/>
    </source>
</evidence>
<dbReference type="AlphaFoldDB" id="A0A256LEY1"/>
<accession>A0A256LEY1</accession>
<keyword evidence="4" id="KW-1185">Reference proteome</keyword>
<dbReference type="Proteomes" id="UP000215828">
    <property type="component" value="Unassembled WGS sequence"/>
</dbReference>
<proteinExistence type="predicted"/>
<comment type="caution">
    <text evidence="2">The sequence shown here is derived from an EMBL/GenBank/DDBJ whole genome shotgun (WGS) entry which is preliminary data.</text>
</comment>
<dbReference type="EMBL" id="NGNX01000033">
    <property type="protein sequence ID" value="OYR91092.1"/>
    <property type="molecule type" value="Genomic_DNA"/>
</dbReference>
<dbReference type="InterPro" id="IPR006524">
    <property type="entry name" value="ArpU-like"/>
</dbReference>
<dbReference type="EMBL" id="NGNV01000044">
    <property type="protein sequence ID" value="OYR87474.1"/>
    <property type="molecule type" value="Genomic_DNA"/>
</dbReference>
<gene>
    <name evidence="1" type="ORF">CBF53_08530</name>
    <name evidence="2" type="ORF">CBF70_07965</name>
</gene>
<reference evidence="3 4" key="3">
    <citation type="submission" date="2017-09" db="EMBL/GenBank/DDBJ databases">
        <title>Tripartite evolution among Lactobacillus johnsonii, Lactobacillus taiwanensis, Lactobacillus reuteri and their rodent host.</title>
        <authorList>
            <person name="Wang T."/>
            <person name="Knowles S."/>
            <person name="Cheng C."/>
        </authorList>
    </citation>
    <scope>NUCLEOTIDE SEQUENCE [LARGE SCALE GENOMIC DNA]</scope>
    <source>
        <strain evidence="2 3">609q</strain>
        <strain evidence="1 4">609u</strain>
    </source>
</reference>
<dbReference type="Proteomes" id="UP000216316">
    <property type="component" value="Unassembled WGS sequence"/>
</dbReference>
<dbReference type="RefSeq" id="WP_094516824.1">
    <property type="nucleotide sequence ID" value="NZ_NGNV01000044.1"/>
</dbReference>
<reference evidence="1 4" key="2">
    <citation type="submission" date="2017-05" db="EMBL/GenBank/DDBJ databases">
        <authorList>
            <person name="Lin X.B."/>
            <person name="Stothard P."/>
            <person name="Tasseva G."/>
            <person name="Walter J."/>
        </authorList>
    </citation>
    <scope>NUCLEOTIDE SEQUENCE [LARGE SCALE GENOMIC DNA]</scope>
    <source>
        <strain evidence="1 4">609u</strain>
    </source>
</reference>